<evidence type="ECO:0000256" key="1">
    <source>
        <dbReference type="ARBA" id="ARBA00023015"/>
    </source>
</evidence>
<comment type="caution">
    <text evidence="5">The sequence shown here is derived from an EMBL/GenBank/DDBJ whole genome shotgun (WGS) entry which is preliminary data.</text>
</comment>
<feature type="domain" description="HTH marR-type" evidence="4">
    <location>
        <begin position="6"/>
        <end position="142"/>
    </location>
</feature>
<dbReference type="PANTHER" id="PTHR33164:SF43">
    <property type="entry name" value="HTH-TYPE TRANSCRIPTIONAL REPRESSOR YETL"/>
    <property type="match status" value="1"/>
</dbReference>
<protein>
    <submittedName>
        <fullName evidence="5">MarR family transcriptional regulator</fullName>
    </submittedName>
</protein>
<proteinExistence type="predicted"/>
<dbReference type="InterPro" id="IPR023187">
    <property type="entry name" value="Tscrpt_reg_MarR-type_CS"/>
</dbReference>
<name>A0A5J5IX83_9MICO</name>
<dbReference type="PROSITE" id="PS01117">
    <property type="entry name" value="HTH_MARR_1"/>
    <property type="match status" value="1"/>
</dbReference>
<dbReference type="InterPro" id="IPR000835">
    <property type="entry name" value="HTH_MarR-typ"/>
</dbReference>
<dbReference type="Pfam" id="PF01047">
    <property type="entry name" value="MarR"/>
    <property type="match status" value="1"/>
</dbReference>
<dbReference type="EMBL" id="VYRZ01000001">
    <property type="protein sequence ID" value="KAA9089896.1"/>
    <property type="molecule type" value="Genomic_DNA"/>
</dbReference>
<dbReference type="GO" id="GO:0003677">
    <property type="term" value="F:DNA binding"/>
    <property type="evidence" value="ECO:0007669"/>
    <property type="project" value="UniProtKB-KW"/>
</dbReference>
<evidence type="ECO:0000256" key="3">
    <source>
        <dbReference type="ARBA" id="ARBA00023163"/>
    </source>
</evidence>
<dbReference type="Proteomes" id="UP000327039">
    <property type="component" value="Unassembled WGS sequence"/>
</dbReference>
<keyword evidence="1" id="KW-0805">Transcription regulation</keyword>
<dbReference type="OrthoDB" id="3696090at2"/>
<gene>
    <name evidence="5" type="ORF">F6B42_05495</name>
</gene>
<evidence type="ECO:0000313" key="6">
    <source>
        <dbReference type="Proteomes" id="UP000327039"/>
    </source>
</evidence>
<dbReference type="InterPro" id="IPR036388">
    <property type="entry name" value="WH-like_DNA-bd_sf"/>
</dbReference>
<sequence length="150" mass="16211">MTDAATTAARERIEALTLAISVRSLPRMVGSLLETNLTITQLKTLTAIVVAESATASALAEQFAVSLPTMSKLIDRLVEQGLVERVTDLDDQRVRRVRPTPLGREVFGQVVGPRPALGVDVLAGLDLEELVALEVGMRAVNRELQRLAAR</sequence>
<evidence type="ECO:0000256" key="2">
    <source>
        <dbReference type="ARBA" id="ARBA00023125"/>
    </source>
</evidence>
<dbReference type="RefSeq" id="WP_150418526.1">
    <property type="nucleotide sequence ID" value="NZ_VYRZ01000001.1"/>
</dbReference>
<keyword evidence="3" id="KW-0804">Transcription</keyword>
<dbReference type="PRINTS" id="PR00598">
    <property type="entry name" value="HTHMARR"/>
</dbReference>
<accession>A0A5J5IX83</accession>
<dbReference type="InterPro" id="IPR036390">
    <property type="entry name" value="WH_DNA-bd_sf"/>
</dbReference>
<dbReference type="SMART" id="SM00347">
    <property type="entry name" value="HTH_MARR"/>
    <property type="match status" value="1"/>
</dbReference>
<organism evidence="5 6">
    <name type="scientific">Microbacterium radiodurans</name>
    <dbReference type="NCBI Taxonomy" id="661398"/>
    <lineage>
        <taxon>Bacteria</taxon>
        <taxon>Bacillati</taxon>
        <taxon>Actinomycetota</taxon>
        <taxon>Actinomycetes</taxon>
        <taxon>Micrococcales</taxon>
        <taxon>Microbacteriaceae</taxon>
        <taxon>Microbacterium</taxon>
    </lineage>
</organism>
<dbReference type="AlphaFoldDB" id="A0A5J5IX83"/>
<evidence type="ECO:0000313" key="5">
    <source>
        <dbReference type="EMBL" id="KAA9089896.1"/>
    </source>
</evidence>
<keyword evidence="2" id="KW-0238">DNA-binding</keyword>
<dbReference type="GO" id="GO:0003700">
    <property type="term" value="F:DNA-binding transcription factor activity"/>
    <property type="evidence" value="ECO:0007669"/>
    <property type="project" value="InterPro"/>
</dbReference>
<keyword evidence="6" id="KW-1185">Reference proteome</keyword>
<evidence type="ECO:0000259" key="4">
    <source>
        <dbReference type="PROSITE" id="PS50995"/>
    </source>
</evidence>
<dbReference type="PANTHER" id="PTHR33164">
    <property type="entry name" value="TRANSCRIPTIONAL REGULATOR, MARR FAMILY"/>
    <property type="match status" value="1"/>
</dbReference>
<dbReference type="PROSITE" id="PS50995">
    <property type="entry name" value="HTH_MARR_2"/>
    <property type="match status" value="1"/>
</dbReference>
<dbReference type="InterPro" id="IPR039422">
    <property type="entry name" value="MarR/SlyA-like"/>
</dbReference>
<dbReference type="Gene3D" id="1.10.10.10">
    <property type="entry name" value="Winged helix-like DNA-binding domain superfamily/Winged helix DNA-binding domain"/>
    <property type="match status" value="1"/>
</dbReference>
<dbReference type="SUPFAM" id="SSF46785">
    <property type="entry name" value="Winged helix' DNA-binding domain"/>
    <property type="match status" value="1"/>
</dbReference>
<reference evidence="6" key="1">
    <citation type="submission" date="2019-09" db="EMBL/GenBank/DDBJ databases">
        <title>Mumia zhuanghuii sp. nov. isolated from the intestinal contents of plateau pika (Ochotona curzoniae) in the Qinghai-Tibet plateau of China.</title>
        <authorList>
            <person name="Tian Z."/>
        </authorList>
    </citation>
    <scope>NUCLEOTIDE SEQUENCE [LARGE SCALE GENOMIC DNA]</scope>
    <source>
        <strain evidence="6">DSM 25564</strain>
    </source>
</reference>
<dbReference type="GO" id="GO:0006950">
    <property type="term" value="P:response to stress"/>
    <property type="evidence" value="ECO:0007669"/>
    <property type="project" value="TreeGrafter"/>
</dbReference>